<keyword evidence="8" id="KW-0407">Ion channel</keyword>
<keyword evidence="5" id="KW-0406">Ion transport</keyword>
<evidence type="ECO:0000256" key="9">
    <source>
        <dbReference type="SAM" id="MobiDB-lite"/>
    </source>
</evidence>
<dbReference type="InterPro" id="IPR018490">
    <property type="entry name" value="cNMP-bd_dom_sf"/>
</dbReference>
<dbReference type="PROSITE" id="PS00888">
    <property type="entry name" value="CNMP_BINDING_1"/>
    <property type="match status" value="1"/>
</dbReference>
<dbReference type="PROSITE" id="PS50042">
    <property type="entry name" value="CNMP_BINDING_3"/>
    <property type="match status" value="1"/>
</dbReference>
<evidence type="ECO:0000256" key="5">
    <source>
        <dbReference type="ARBA" id="ARBA00023065"/>
    </source>
</evidence>
<evidence type="ECO:0000256" key="4">
    <source>
        <dbReference type="ARBA" id="ARBA00022989"/>
    </source>
</evidence>
<reference evidence="11" key="1">
    <citation type="journal article" date="2023" name="Mol. Biol. Evol.">
        <title>Third-Generation Sequencing Reveals the Adaptive Role of the Epigenome in Three Deep-Sea Polychaetes.</title>
        <authorList>
            <person name="Perez M."/>
            <person name="Aroh O."/>
            <person name="Sun Y."/>
            <person name="Lan Y."/>
            <person name="Juniper S.K."/>
            <person name="Young C.R."/>
            <person name="Angers B."/>
            <person name="Qian P.Y."/>
        </authorList>
    </citation>
    <scope>NUCLEOTIDE SEQUENCE</scope>
    <source>
        <strain evidence="11">R07B-5</strain>
    </source>
</reference>
<dbReference type="CDD" id="cd00038">
    <property type="entry name" value="CAP_ED"/>
    <property type="match status" value="1"/>
</dbReference>
<evidence type="ECO:0000259" key="10">
    <source>
        <dbReference type="PROSITE" id="PS50042"/>
    </source>
</evidence>
<proteinExistence type="predicted"/>
<dbReference type="InterPro" id="IPR050866">
    <property type="entry name" value="CNG_cation_channel"/>
</dbReference>
<comment type="subcellular location">
    <subcellularLocation>
        <location evidence="1">Membrane</location>
        <topology evidence="1">Multi-pass membrane protein</topology>
    </subcellularLocation>
</comment>
<evidence type="ECO:0000256" key="2">
    <source>
        <dbReference type="ARBA" id="ARBA00022448"/>
    </source>
</evidence>
<feature type="domain" description="Cyclic nucleotide-binding" evidence="10">
    <location>
        <begin position="49"/>
        <end position="123"/>
    </location>
</feature>
<protein>
    <recommendedName>
        <fullName evidence="10">Cyclic nucleotide-binding domain-containing protein</fullName>
    </recommendedName>
</protein>
<keyword evidence="12" id="KW-1185">Reference proteome</keyword>
<feature type="region of interest" description="Disordered" evidence="9">
    <location>
        <begin position="230"/>
        <end position="280"/>
    </location>
</feature>
<comment type="caution">
    <text evidence="11">The sequence shown here is derived from an EMBL/GenBank/DDBJ whole genome shotgun (WGS) entry which is preliminary data.</text>
</comment>
<dbReference type="InterPro" id="IPR000595">
    <property type="entry name" value="cNMP-bd_dom"/>
</dbReference>
<dbReference type="EMBL" id="JAODUO010000793">
    <property type="protein sequence ID" value="KAK2174564.1"/>
    <property type="molecule type" value="Genomic_DNA"/>
</dbReference>
<accession>A0AAD9NPG0</accession>
<keyword evidence="4" id="KW-1133">Transmembrane helix</keyword>
<keyword evidence="7" id="KW-1071">Ligand-gated ion channel</keyword>
<dbReference type="SUPFAM" id="SSF51206">
    <property type="entry name" value="cAMP-binding domain-like"/>
    <property type="match status" value="1"/>
</dbReference>
<evidence type="ECO:0000313" key="11">
    <source>
        <dbReference type="EMBL" id="KAK2174564.1"/>
    </source>
</evidence>
<dbReference type="AlphaFoldDB" id="A0AAD9NPG0"/>
<gene>
    <name evidence="11" type="ORF">NP493_794g01035</name>
</gene>
<dbReference type="InterPro" id="IPR014710">
    <property type="entry name" value="RmlC-like_jellyroll"/>
</dbReference>
<feature type="compositionally biased region" description="Polar residues" evidence="9">
    <location>
        <begin position="242"/>
        <end position="266"/>
    </location>
</feature>
<keyword evidence="6" id="KW-0472">Membrane</keyword>
<dbReference type="Proteomes" id="UP001209878">
    <property type="component" value="Unassembled WGS sequence"/>
</dbReference>
<keyword evidence="3" id="KW-0812">Transmembrane</keyword>
<name>A0AAD9NPG0_RIDPI</name>
<dbReference type="PANTHER" id="PTHR45638:SF7">
    <property type="entry name" value="CYCLIC NUCLEOTIDE-GATED ION CHANNEL-LIKE, ISOFORM E"/>
    <property type="match status" value="1"/>
</dbReference>
<dbReference type="PANTHER" id="PTHR45638">
    <property type="entry name" value="CYCLIC NUCLEOTIDE-GATED CATION CHANNEL SUBUNIT A"/>
    <property type="match status" value="1"/>
</dbReference>
<dbReference type="GO" id="GO:0016020">
    <property type="term" value="C:membrane"/>
    <property type="evidence" value="ECO:0007669"/>
    <property type="project" value="UniProtKB-SubCell"/>
</dbReference>
<feature type="region of interest" description="Disordered" evidence="9">
    <location>
        <begin position="167"/>
        <end position="186"/>
    </location>
</feature>
<sequence length="371" mass="40475">MQLVQILNDSWGRIGGAGGDFECLSLLPDKLKTELALFVNMGTLKKVTIFQQCEPEFLQDVVLKMKAFIFTPGDMVVRKGEVAREMFIISDGMVEVTKRSADVRSVGYSELLVLLRSDVLNALKDYPTAEQVLKSCAMNRLRSLKQQPPPPPPSKHPLLAALKAAGATGRGGLKPDPSVPDKPKAPIVTLGDLTQMLVAEKRARERLNEQKKLEAESKSIATNMKTSMKIPFMRPKGPPPSISLNIPGQSGKSSEQSAEEAGSTSIKEPPAKTDRNTSNNNIYMTSRYGDVLGKDDGLMYWQSPFVRFKNMGAGDNVAPWEFDWETQVCMETGIEDDIALVEDNSITCDNSAGDNAGVISGATSLQPLLSR</sequence>
<evidence type="ECO:0000256" key="7">
    <source>
        <dbReference type="ARBA" id="ARBA00023286"/>
    </source>
</evidence>
<evidence type="ECO:0000256" key="6">
    <source>
        <dbReference type="ARBA" id="ARBA00023136"/>
    </source>
</evidence>
<dbReference type="SMART" id="SM00100">
    <property type="entry name" value="cNMP"/>
    <property type="match status" value="1"/>
</dbReference>
<evidence type="ECO:0000313" key="12">
    <source>
        <dbReference type="Proteomes" id="UP001209878"/>
    </source>
</evidence>
<dbReference type="Gene3D" id="2.60.120.10">
    <property type="entry name" value="Jelly Rolls"/>
    <property type="match status" value="2"/>
</dbReference>
<dbReference type="GO" id="GO:0005221">
    <property type="term" value="F:intracellularly cyclic nucleotide-activated monoatomic cation channel activity"/>
    <property type="evidence" value="ECO:0007669"/>
    <property type="project" value="InterPro"/>
</dbReference>
<organism evidence="11 12">
    <name type="scientific">Ridgeia piscesae</name>
    <name type="common">Tubeworm</name>
    <dbReference type="NCBI Taxonomy" id="27915"/>
    <lineage>
        <taxon>Eukaryota</taxon>
        <taxon>Metazoa</taxon>
        <taxon>Spiralia</taxon>
        <taxon>Lophotrochozoa</taxon>
        <taxon>Annelida</taxon>
        <taxon>Polychaeta</taxon>
        <taxon>Sedentaria</taxon>
        <taxon>Canalipalpata</taxon>
        <taxon>Sabellida</taxon>
        <taxon>Siboglinidae</taxon>
        <taxon>Ridgeia</taxon>
    </lineage>
</organism>
<evidence type="ECO:0000256" key="1">
    <source>
        <dbReference type="ARBA" id="ARBA00004141"/>
    </source>
</evidence>
<dbReference type="InterPro" id="IPR018488">
    <property type="entry name" value="cNMP-bd_CS"/>
</dbReference>
<dbReference type="GO" id="GO:0044877">
    <property type="term" value="F:protein-containing complex binding"/>
    <property type="evidence" value="ECO:0007669"/>
    <property type="project" value="TreeGrafter"/>
</dbReference>
<keyword evidence="2" id="KW-0813">Transport</keyword>
<evidence type="ECO:0000256" key="3">
    <source>
        <dbReference type="ARBA" id="ARBA00022692"/>
    </source>
</evidence>
<evidence type="ECO:0000256" key="8">
    <source>
        <dbReference type="ARBA" id="ARBA00023303"/>
    </source>
</evidence>